<comment type="function">
    <text evidence="16">Phosphoribosylformylglycinamidine synthase involved in the purines biosynthetic pathway. Catalyzes the ATP-dependent conversion of formylglycinamide ribonucleotide (FGAR) and glutamine to yield formylglycinamidine ribonucleotide (FGAM) and glutamate.</text>
</comment>
<evidence type="ECO:0000256" key="6">
    <source>
        <dbReference type="ARBA" id="ARBA00022598"/>
    </source>
</evidence>
<dbReference type="FunFam" id="3.90.650.10:FF:000024">
    <property type="entry name" value="Phosphoribosylformylglycinamidine synthase"/>
    <property type="match status" value="1"/>
</dbReference>
<dbReference type="Gene3D" id="1.10.8.750">
    <property type="entry name" value="Phosphoribosylformylglycinamidine synthase, linker domain"/>
    <property type="match status" value="1"/>
</dbReference>
<feature type="domain" description="Phosphoribosylformylglycinamidine synthase linker" evidence="19">
    <location>
        <begin position="193"/>
        <end position="242"/>
    </location>
</feature>
<dbReference type="Gene3D" id="3.40.50.880">
    <property type="match status" value="1"/>
</dbReference>
<evidence type="ECO:0000259" key="18">
    <source>
        <dbReference type="Pfam" id="PF02769"/>
    </source>
</evidence>
<dbReference type="InterPro" id="IPR010918">
    <property type="entry name" value="PurM-like_C_dom"/>
</dbReference>
<evidence type="ECO:0000313" key="23">
    <source>
        <dbReference type="Proteomes" id="UP000462212"/>
    </source>
</evidence>
<organism evidence="22 23">
    <name type="scientific">Lachnellula subtilissima</name>
    <dbReference type="NCBI Taxonomy" id="602034"/>
    <lineage>
        <taxon>Eukaryota</taxon>
        <taxon>Fungi</taxon>
        <taxon>Dikarya</taxon>
        <taxon>Ascomycota</taxon>
        <taxon>Pezizomycotina</taxon>
        <taxon>Leotiomycetes</taxon>
        <taxon>Helotiales</taxon>
        <taxon>Lachnaceae</taxon>
        <taxon>Lachnellula</taxon>
    </lineage>
</organism>
<dbReference type="InterPro" id="IPR041609">
    <property type="entry name" value="PurL_linker"/>
</dbReference>
<dbReference type="FunFam" id="3.30.1330.10:FF:000002">
    <property type="entry name" value="Phosphoribosylformylglycinamidine synthase"/>
    <property type="match status" value="1"/>
</dbReference>
<evidence type="ECO:0000256" key="5">
    <source>
        <dbReference type="ARBA" id="ARBA00022490"/>
    </source>
</evidence>
<evidence type="ECO:0000256" key="2">
    <source>
        <dbReference type="ARBA" id="ARBA00004920"/>
    </source>
</evidence>
<evidence type="ECO:0000259" key="21">
    <source>
        <dbReference type="Pfam" id="PF22689"/>
    </source>
</evidence>
<evidence type="ECO:0000256" key="7">
    <source>
        <dbReference type="ARBA" id="ARBA00022723"/>
    </source>
</evidence>
<keyword evidence="10" id="KW-0067">ATP-binding</keyword>
<dbReference type="NCBIfam" id="NF003672">
    <property type="entry name" value="PRK05297.1"/>
    <property type="match status" value="1"/>
</dbReference>
<dbReference type="EMBL" id="QGMJ01000194">
    <property type="protein sequence ID" value="TVY40120.1"/>
    <property type="molecule type" value="Genomic_DNA"/>
</dbReference>
<comment type="caution">
    <text evidence="22">The sequence shown here is derived from an EMBL/GenBank/DDBJ whole genome shotgun (WGS) entry which is preliminary data.</text>
</comment>
<dbReference type="HAMAP" id="MF_00419">
    <property type="entry name" value="PurL_1"/>
    <property type="match status" value="1"/>
</dbReference>
<dbReference type="CDD" id="cd01740">
    <property type="entry name" value="GATase1_FGAR_AT"/>
    <property type="match status" value="1"/>
</dbReference>
<dbReference type="InterPro" id="IPR036921">
    <property type="entry name" value="PurM-like_N_sf"/>
</dbReference>
<comment type="catalytic activity">
    <reaction evidence="15">
        <text>N(2)-formyl-N(1)-(5-phospho-beta-D-ribosyl)glycinamide + L-glutamine + ATP + H2O = 2-formamido-N(1)-(5-O-phospho-beta-D-ribosyl)acetamidine + L-glutamate + ADP + phosphate + H(+)</text>
        <dbReference type="Rhea" id="RHEA:17129"/>
        <dbReference type="ChEBI" id="CHEBI:15377"/>
        <dbReference type="ChEBI" id="CHEBI:15378"/>
        <dbReference type="ChEBI" id="CHEBI:29985"/>
        <dbReference type="ChEBI" id="CHEBI:30616"/>
        <dbReference type="ChEBI" id="CHEBI:43474"/>
        <dbReference type="ChEBI" id="CHEBI:58359"/>
        <dbReference type="ChEBI" id="CHEBI:147286"/>
        <dbReference type="ChEBI" id="CHEBI:147287"/>
        <dbReference type="ChEBI" id="CHEBI:456216"/>
        <dbReference type="EC" id="6.3.5.3"/>
    </reaction>
</comment>
<name>A0A8H8RSI5_9HELO</name>
<dbReference type="PANTHER" id="PTHR10099">
    <property type="entry name" value="PHOSPHORIBOSYLFORMYLGLYCINAMIDINE SYNTHASE"/>
    <property type="match status" value="1"/>
</dbReference>
<evidence type="ECO:0000256" key="12">
    <source>
        <dbReference type="ARBA" id="ARBA00022962"/>
    </source>
</evidence>
<keyword evidence="6" id="KW-0436">Ligase</keyword>
<evidence type="ECO:0000256" key="1">
    <source>
        <dbReference type="ARBA" id="ARBA00004496"/>
    </source>
</evidence>
<dbReference type="InterPro" id="IPR029062">
    <property type="entry name" value="Class_I_gatase-like"/>
</dbReference>
<keyword evidence="5" id="KW-0963">Cytoplasm</keyword>
<dbReference type="Pfam" id="PF18076">
    <property type="entry name" value="FGAR-AT_N"/>
    <property type="match status" value="1"/>
</dbReference>
<evidence type="ECO:0000256" key="11">
    <source>
        <dbReference type="ARBA" id="ARBA00022842"/>
    </source>
</evidence>
<dbReference type="SMART" id="SM01211">
    <property type="entry name" value="GATase_5"/>
    <property type="match status" value="1"/>
</dbReference>
<dbReference type="GO" id="GO:0006189">
    <property type="term" value="P:'de novo' IMP biosynthetic process"/>
    <property type="evidence" value="ECO:0007669"/>
    <property type="project" value="UniProtKB-UniPathway"/>
</dbReference>
<dbReference type="InterPro" id="IPR010073">
    <property type="entry name" value="PurL_large"/>
</dbReference>
<dbReference type="EC" id="6.3.5.3" evidence="4"/>
<keyword evidence="11" id="KW-0460">Magnesium</keyword>
<dbReference type="FunFam" id="3.40.50.880:FF:000008">
    <property type="entry name" value="Phosphoribosylformylglycinamidine synthase"/>
    <property type="match status" value="1"/>
</dbReference>
<gene>
    <name evidence="22" type="primary">ADE6</name>
    <name evidence="22" type="ORF">LSUB1_G003593</name>
</gene>
<evidence type="ECO:0000259" key="19">
    <source>
        <dbReference type="Pfam" id="PF18072"/>
    </source>
</evidence>
<dbReference type="FunFam" id="3.30.1330.10:FF:000005">
    <property type="entry name" value="Phosphoribosylformylglycinamidine synthase"/>
    <property type="match status" value="1"/>
</dbReference>
<dbReference type="CDD" id="cd02204">
    <property type="entry name" value="PurL_repeat2"/>
    <property type="match status" value="1"/>
</dbReference>
<evidence type="ECO:0000256" key="9">
    <source>
        <dbReference type="ARBA" id="ARBA00022755"/>
    </source>
</evidence>
<dbReference type="SUPFAM" id="SSF82697">
    <property type="entry name" value="PurS-like"/>
    <property type="match status" value="1"/>
</dbReference>
<keyword evidence="9" id="KW-0658">Purine biosynthesis</keyword>
<sequence>MSNPMIPAAMDHLITPGDSCFTPSEAKKLSERINKLGVKVTDIRGVYLHYTHLRSADGAFVTEAEAKLNQLLPGASDSDASAILAGKPGSLSQIYYVTPRNISPWSSKATMIAQVCGLKNQVHRIERGRAILVNFAEHFDSKDVTFKDVLHDRMTENFSTTEPDLQHMFAEGKPFPLEVVDIWAEGSNPLEVLKLYNKDHGLALDQPEMEYLVEAYTRLERPPYDIELFMFAQVNSEHCRHKQFNANWTIDGMGMEKSLFGMIRNTHSKNSEFTVSAYSDNAAVLAGEIATFWAPDYSTGRWMMTKERVHFLAKVETHNHPTAISPFPGAATGAGGEIRDEGAVGRGSTPKAGLCGFWVSDLLIPDYERPWEQDVGKPAHYASSLDIMLEAPIGSARFNNEFGRPSLCGVFRTFLADVDAGEDGHEIRGYHKPIMIAGGVGTVRPQHALKSGKDVREGAHVIVLGGPAMLIGLGGGAASSSASGDSSVELDFNSVQRGNPEMERRAQMVIDACVALGENNPIAFIHDVGAGGLSNALPELVKDAGYGGQFELRQIESADSSMSPLQIWCCEAQERYVMIVNPDGMNRFVSIARRERCGFSDVGKVLAKDQDGVSRLIVTDRDSKEYPRPIDLPMTTLFPKGRTLERIVKSRKNELSSFDASKTLSETYPQFPEQDLIRKAVERVFTMPAVGSKSFLITIGDRSVGGLTVRDQMVGPWQTPVADVAVTATSLNMDKLKTGEAMAMGEKPTLALISPSASARMAVAESLMNLGAAHLLGGELKKGVLRRVVLSANWMAAVNHPGEGAALYEAVHAIGMELCPELGISIPVGKDSTSMKASWKDQETGEAKAVTAPMTVVVSAFAPVADVRETWTPALRRLEDVGETFLIYVDLAQGHKAMGGSALAQAFGQLGDEAPDVRDSEMIVDYFDALTQLHESGIVLAYHDISDGGLMTTIAEMMFAGRCGAELMIDGFTTSASLPHVLESMFNEELGAIFQVRKSDETNFRRCFATCGPPPRMIRTIGRVPAASKQSLSLRFGQKSVLSIDRTELQQYWSSTSYQMQRLRDNVSCADSEFETLRDDRDPGLHYRLTFDPKENILPFTTSITSAFSSLSSAFAKTPRVAILREQGVNGHAEMAFAFKVAGFDAIDLHMSELIDGRNLDDFVGIACCGGFSYGDVLGAGQGWAKSILMHSALRAEFQKFFERKDTFALGVCNGCQLLTRLAELIPGTSNWPLFLENQSEQFEARVSMVKIQDNTRTPSVFLHGMNGSSLPVAVSHGEGRASFKRQSDLESLNEHGLIPIRYTDTRGHVTTKYPANPNGSPEGIAAVRNLDGRVLALMPHPERSIMVDVGSYVPKEQAEEWGEYGPWVRMFRSARRWVG</sequence>
<dbReference type="Gene3D" id="3.30.1330.10">
    <property type="entry name" value="PurM-like, N-terminal domain"/>
    <property type="match status" value="2"/>
</dbReference>
<dbReference type="InterPro" id="IPR055181">
    <property type="entry name" value="FGAR-AT_PurM_N-like"/>
</dbReference>
<evidence type="ECO:0000256" key="16">
    <source>
        <dbReference type="ARBA" id="ARBA00057317"/>
    </source>
</evidence>
<proteinExistence type="inferred from homology"/>
<evidence type="ECO:0000259" key="20">
    <source>
        <dbReference type="Pfam" id="PF18076"/>
    </source>
</evidence>
<feature type="domain" description="PurM-like C-terminal" evidence="18">
    <location>
        <begin position="456"/>
        <end position="612"/>
    </location>
</feature>
<dbReference type="InterPro" id="IPR040707">
    <property type="entry name" value="FGAR-AT_N"/>
</dbReference>
<dbReference type="PANTHER" id="PTHR10099:SF1">
    <property type="entry name" value="PHOSPHORIBOSYLFORMYLGLYCINAMIDINE SYNTHASE"/>
    <property type="match status" value="1"/>
</dbReference>
<dbReference type="PROSITE" id="PS51273">
    <property type="entry name" value="GATASE_TYPE_1"/>
    <property type="match status" value="1"/>
</dbReference>
<reference evidence="22 23" key="1">
    <citation type="submission" date="2018-05" db="EMBL/GenBank/DDBJ databases">
        <title>Genome sequencing and assembly of the regulated plant pathogen Lachnellula willkommii and related sister species for the development of diagnostic species identification markers.</title>
        <authorList>
            <person name="Giroux E."/>
            <person name="Bilodeau G."/>
        </authorList>
    </citation>
    <scope>NUCLEOTIDE SEQUENCE [LARGE SCALE GENOMIC DNA]</scope>
    <source>
        <strain evidence="22 23">CBS 197.66</strain>
    </source>
</reference>
<feature type="domain" description="FGAR-AT PurM N-terminal-like" evidence="21">
    <location>
        <begin position="692"/>
        <end position="863"/>
    </location>
</feature>
<keyword evidence="23" id="KW-1185">Reference proteome</keyword>
<dbReference type="Pfam" id="PF18072">
    <property type="entry name" value="FGAR-AT_linker"/>
    <property type="match status" value="1"/>
</dbReference>
<dbReference type="SUPFAM" id="SSF56042">
    <property type="entry name" value="PurM C-terminal domain-like"/>
    <property type="match status" value="2"/>
</dbReference>
<dbReference type="Pfam" id="PF02769">
    <property type="entry name" value="AIRS_C"/>
    <property type="match status" value="2"/>
</dbReference>
<keyword evidence="8" id="KW-0547">Nucleotide-binding</keyword>
<feature type="domain" description="PurM-like C-terminal" evidence="18">
    <location>
        <begin position="896"/>
        <end position="1010"/>
    </location>
</feature>
<keyword evidence="12" id="KW-0315">Glutamine amidotransferase</keyword>
<dbReference type="GO" id="GO:0005737">
    <property type="term" value="C:cytoplasm"/>
    <property type="evidence" value="ECO:0007669"/>
    <property type="project" value="UniProtKB-SubCell"/>
</dbReference>
<evidence type="ECO:0000256" key="3">
    <source>
        <dbReference type="ARBA" id="ARBA00008608"/>
    </source>
</evidence>
<evidence type="ECO:0000256" key="13">
    <source>
        <dbReference type="ARBA" id="ARBA00029823"/>
    </source>
</evidence>
<accession>A0A8H8RSI5</accession>
<dbReference type="SUPFAM" id="SSF52317">
    <property type="entry name" value="Class I glutamine amidotransferase-like"/>
    <property type="match status" value="1"/>
</dbReference>
<evidence type="ECO:0000256" key="14">
    <source>
        <dbReference type="ARBA" id="ARBA00032632"/>
    </source>
</evidence>
<dbReference type="OrthoDB" id="6666987at2759"/>
<protein>
    <recommendedName>
        <fullName evidence="17">Phosphoribosylformylglycinamidine synthase</fullName>
        <ecNumber evidence="4">6.3.5.3</ecNumber>
    </recommendedName>
    <alternativeName>
        <fullName evidence="14">Formylglycinamide ribonucleotide amidotransferase</fullName>
    </alternativeName>
    <alternativeName>
        <fullName evidence="13">Formylglycinamide ribotide amidotransferase</fullName>
    </alternativeName>
</protein>
<dbReference type="SUPFAM" id="SSF55326">
    <property type="entry name" value="PurM N-terminal domain-like"/>
    <property type="match status" value="2"/>
</dbReference>
<dbReference type="InterPro" id="IPR036604">
    <property type="entry name" value="PurS-like_sf"/>
</dbReference>
<evidence type="ECO:0000256" key="4">
    <source>
        <dbReference type="ARBA" id="ARBA00012747"/>
    </source>
</evidence>
<dbReference type="FunFam" id="3.90.650.10:FF:000005">
    <property type="entry name" value="Phosphoribosylformylglycinamidine synthase"/>
    <property type="match status" value="1"/>
</dbReference>
<dbReference type="Pfam" id="PF13507">
    <property type="entry name" value="GATase_5"/>
    <property type="match status" value="1"/>
</dbReference>
<dbReference type="GO" id="GO:0004642">
    <property type="term" value="F:phosphoribosylformylglycinamidine synthase activity"/>
    <property type="evidence" value="ECO:0007669"/>
    <property type="project" value="UniProtKB-EC"/>
</dbReference>
<evidence type="ECO:0000256" key="8">
    <source>
        <dbReference type="ARBA" id="ARBA00022741"/>
    </source>
</evidence>
<dbReference type="GO" id="GO:0046872">
    <property type="term" value="F:metal ion binding"/>
    <property type="evidence" value="ECO:0007669"/>
    <property type="project" value="UniProtKB-KW"/>
</dbReference>
<evidence type="ECO:0000313" key="22">
    <source>
        <dbReference type="EMBL" id="TVY40120.1"/>
    </source>
</evidence>
<dbReference type="Proteomes" id="UP000462212">
    <property type="component" value="Unassembled WGS sequence"/>
</dbReference>
<comment type="pathway">
    <text evidence="2">Purine metabolism; IMP biosynthesis via de novo pathway; 5-amino-1-(5-phospho-D-ribosyl)imidazole from N(2)-formyl-N(1)-(5-phospho-D-ribosyl)glycinamide: step 1/2.</text>
</comment>
<dbReference type="GO" id="GO:0005524">
    <property type="term" value="F:ATP binding"/>
    <property type="evidence" value="ECO:0007669"/>
    <property type="project" value="UniProtKB-KW"/>
</dbReference>
<feature type="domain" description="Phosphoribosylformylglycinamidine synthase N-terminal" evidence="20">
    <location>
        <begin position="50"/>
        <end position="169"/>
    </location>
</feature>
<dbReference type="Pfam" id="PF22689">
    <property type="entry name" value="FGAR-AT_PurM_N-like"/>
    <property type="match status" value="1"/>
</dbReference>
<dbReference type="InterPro" id="IPR036676">
    <property type="entry name" value="PurM-like_C_sf"/>
</dbReference>
<dbReference type="SUPFAM" id="SSF109736">
    <property type="entry name" value="FGAM synthase PurL, linker domain"/>
    <property type="match status" value="1"/>
</dbReference>
<dbReference type="UniPathway" id="UPA00074">
    <property type="reaction ID" value="UER00128"/>
</dbReference>
<keyword evidence="7" id="KW-0479">Metal-binding</keyword>
<evidence type="ECO:0000256" key="15">
    <source>
        <dbReference type="ARBA" id="ARBA00052585"/>
    </source>
</evidence>
<dbReference type="NCBIfam" id="TIGR01735">
    <property type="entry name" value="FGAM_synt"/>
    <property type="match status" value="1"/>
</dbReference>
<comment type="subcellular location">
    <subcellularLocation>
        <location evidence="1">Cytoplasm</location>
    </subcellularLocation>
</comment>
<evidence type="ECO:0000256" key="10">
    <source>
        <dbReference type="ARBA" id="ARBA00022840"/>
    </source>
</evidence>
<comment type="similarity">
    <text evidence="3">In the N-terminal section; belongs to the FGAMS family.</text>
</comment>
<evidence type="ECO:0000256" key="17">
    <source>
        <dbReference type="ARBA" id="ARBA00071729"/>
    </source>
</evidence>
<dbReference type="Gene3D" id="3.90.650.10">
    <property type="entry name" value="PurM-like C-terminal domain"/>
    <property type="match status" value="2"/>
</dbReference>